<feature type="transmembrane region" description="Helical" evidence="2">
    <location>
        <begin position="114"/>
        <end position="136"/>
    </location>
</feature>
<feature type="region of interest" description="Disordered" evidence="1">
    <location>
        <begin position="1"/>
        <end position="67"/>
    </location>
</feature>
<gene>
    <name evidence="3" type="ORF">Cantr_01382</name>
</gene>
<protein>
    <submittedName>
        <fullName evidence="3">Uncharacterized protein</fullName>
    </submittedName>
</protein>
<organism evidence="3 4">
    <name type="scientific">Candida viswanathii</name>
    <dbReference type="NCBI Taxonomy" id="5486"/>
    <lineage>
        <taxon>Eukaryota</taxon>
        <taxon>Fungi</taxon>
        <taxon>Dikarya</taxon>
        <taxon>Ascomycota</taxon>
        <taxon>Saccharomycotina</taxon>
        <taxon>Pichiomycetes</taxon>
        <taxon>Debaryomycetaceae</taxon>
        <taxon>Candida/Lodderomyces clade</taxon>
        <taxon>Candida</taxon>
    </lineage>
</organism>
<comment type="caution">
    <text evidence="3">The sequence shown here is derived from an EMBL/GenBank/DDBJ whole genome shotgun (WGS) entry which is preliminary data.</text>
</comment>
<dbReference type="InterPro" id="IPR046368">
    <property type="entry name" value="Tag1"/>
</dbReference>
<keyword evidence="2" id="KW-0812">Transmembrane</keyword>
<keyword evidence="4" id="KW-1185">Reference proteome</keyword>
<dbReference type="AlphaFoldDB" id="A0A367YHX2"/>
<sequence length="719" mass="80695">MSANYNLPDQDPLLYNPHEPNPPQINPGLPHDSAPPSQSQPDHPPSIDRSTSPRITLTRPSDVNINHDSENLVVPHALRQQQNDDPHDVSEETPLLAHNIDKHALTRGKQKSRLYTLLSIFGTLILAFVLLGYVIYNIVVDLQPAVDKSVHLNINEVSMKEMTPSGIDVHIAGTIEVNYDKIDNTIQRVAVKVFTGIFGSLTITNLQPVEIHTKFIDLDSPFIHLVDSLPPPIEVEILNSANTAIDFVSPCQFVGSGFVEFLKYYYQLGDEIKLEVKGTSKEVQVHSWFLKGTVRDVEFHDFITVNKDEIVPDVNIDTFDLSSNGGQEINIKADATIITKFLPMSISLPFGIMNWNLFFEDCDGSLIKVGEWQSSRFEVVPHKPISLTVIGNITSMPDSLMDDCSDDGQSPVNRILEKYLHEEPIEFYLQMKDQGNIPEWIFKFLHDSPVKLAVKLPKINAGSLPLDLTIDSSELELKDNLTTRWNSSLSIITKRSKVDFDVSKFKFDFVLSGKHGSQVLTGSSDNQFVHLNMTHNGHLNIAAMLPNMDLSVPDPAELGVLINELLNEHMVQSDLFVHGNLQEVDVELPFWNGSKMIKHIAIPSTKILPKVGDLDYTQDFLNNLTIDNIFLVDSTPTNLKLLVDLTLLNPTNFTIDLSDEITFGVSKNDSLINLITVKNCVIPRQDFFNVTLEMDIRALNYYDHANLEYSLVRFYPAGT</sequence>
<evidence type="ECO:0000313" key="4">
    <source>
        <dbReference type="Proteomes" id="UP000253472"/>
    </source>
</evidence>
<evidence type="ECO:0000313" key="3">
    <source>
        <dbReference type="EMBL" id="RCK65367.1"/>
    </source>
</evidence>
<proteinExistence type="predicted"/>
<dbReference type="OrthoDB" id="5596576at2759"/>
<dbReference type="Proteomes" id="UP000253472">
    <property type="component" value="Unassembled WGS sequence"/>
</dbReference>
<dbReference type="GO" id="GO:0000329">
    <property type="term" value="C:fungal-type vacuole membrane"/>
    <property type="evidence" value="ECO:0007669"/>
    <property type="project" value="InterPro"/>
</dbReference>
<evidence type="ECO:0000256" key="2">
    <source>
        <dbReference type="SAM" id="Phobius"/>
    </source>
</evidence>
<feature type="compositionally biased region" description="Low complexity" evidence="1">
    <location>
        <begin position="30"/>
        <end position="41"/>
    </location>
</feature>
<name>A0A367YHX2_9ASCO</name>
<dbReference type="EMBL" id="QLNQ01000020">
    <property type="protein sequence ID" value="RCK65367.1"/>
    <property type="molecule type" value="Genomic_DNA"/>
</dbReference>
<keyword evidence="2" id="KW-1133">Transmembrane helix</keyword>
<keyword evidence="2" id="KW-0472">Membrane</keyword>
<feature type="compositionally biased region" description="Polar residues" evidence="1">
    <location>
        <begin position="48"/>
        <end position="64"/>
    </location>
</feature>
<accession>A0A367YHX2</accession>
<evidence type="ECO:0000256" key="1">
    <source>
        <dbReference type="SAM" id="MobiDB-lite"/>
    </source>
</evidence>
<dbReference type="PANTHER" id="PTHR35895">
    <property type="entry name" value="CHROMOSOME 16, WHOLE GENOME SHOTGUN SEQUENCE"/>
    <property type="match status" value="1"/>
</dbReference>
<reference evidence="3 4" key="1">
    <citation type="submission" date="2018-06" db="EMBL/GenBank/DDBJ databases">
        <title>Whole genome sequencing of Candida tropicalis (genome annotated by CSBL at Korea University).</title>
        <authorList>
            <person name="Ahn J."/>
        </authorList>
    </citation>
    <scope>NUCLEOTIDE SEQUENCE [LARGE SCALE GENOMIC DNA]</scope>
    <source>
        <strain evidence="3 4">ATCC 20962</strain>
    </source>
</reference>
<dbReference type="PANTHER" id="PTHR35895:SF3">
    <property type="entry name" value="PRE-RRNA PROCESSING PROTEIN"/>
    <property type="match status" value="1"/>
</dbReference>